<evidence type="ECO:0000313" key="9">
    <source>
        <dbReference type="EMBL" id="KAF4688375.1"/>
    </source>
</evidence>
<proteinExistence type="predicted"/>
<reference evidence="9 10" key="1">
    <citation type="submission" date="2020-04" db="EMBL/GenBank/DDBJ databases">
        <title>Perkinsus olseni comparative genomics.</title>
        <authorList>
            <person name="Bogema D.R."/>
        </authorList>
    </citation>
    <scope>NUCLEOTIDE SEQUENCE [LARGE SCALE GENOMIC DNA]</scope>
    <source>
        <strain evidence="9">00978-12</strain>
    </source>
</reference>
<dbReference type="Proteomes" id="UP000541610">
    <property type="component" value="Unassembled WGS sequence"/>
</dbReference>
<dbReference type="InterPro" id="IPR029063">
    <property type="entry name" value="SAM-dependent_MTases_sf"/>
</dbReference>
<feature type="domain" description="Methyltransferase type 11" evidence="8">
    <location>
        <begin position="80"/>
        <end position="181"/>
    </location>
</feature>
<dbReference type="PANTHER" id="PTHR44307">
    <property type="entry name" value="PHOSPHOETHANOLAMINE METHYLTRANSFERASE"/>
    <property type="match status" value="1"/>
</dbReference>
<dbReference type="Gene3D" id="3.40.50.150">
    <property type="entry name" value="Vaccinia Virus protein VP39"/>
    <property type="match status" value="1"/>
</dbReference>
<dbReference type="EMBL" id="JABANP010000153">
    <property type="protein sequence ID" value="KAF4688375.1"/>
    <property type="molecule type" value="Genomic_DNA"/>
</dbReference>
<dbReference type="CDD" id="cd02440">
    <property type="entry name" value="AdoMet_MTases"/>
    <property type="match status" value="1"/>
</dbReference>
<evidence type="ECO:0000259" key="8">
    <source>
        <dbReference type="Pfam" id="PF08241"/>
    </source>
</evidence>
<keyword evidence="3" id="KW-0489">Methyltransferase</keyword>
<name>A0A7J6NX24_PEROL</name>
<comment type="caution">
    <text evidence="9">The sequence shown here is derived from an EMBL/GenBank/DDBJ whole genome shotgun (WGS) entry which is preliminary data.</text>
</comment>
<dbReference type="GO" id="GO:0000234">
    <property type="term" value="F:phosphoethanolamine N-methyltransferase activity"/>
    <property type="evidence" value="ECO:0007669"/>
    <property type="project" value="UniProtKB-EC"/>
</dbReference>
<keyword evidence="4" id="KW-0808">Transferase</keyword>
<dbReference type="OrthoDB" id="8300214at2759"/>
<comment type="catalytic activity">
    <reaction evidence="7">
        <text>N-methylethanolamine phosphate + S-adenosyl-L-methionine = N,N-dimethylethanolamine phosphate + S-adenosyl-L-homocysteine + H(+)</text>
        <dbReference type="Rhea" id="RHEA:25321"/>
        <dbReference type="ChEBI" id="CHEBI:15378"/>
        <dbReference type="ChEBI" id="CHEBI:57781"/>
        <dbReference type="ChEBI" id="CHEBI:57856"/>
        <dbReference type="ChEBI" id="CHEBI:58641"/>
        <dbReference type="ChEBI" id="CHEBI:59789"/>
        <dbReference type="EC" id="2.1.1.103"/>
    </reaction>
    <physiologicalReaction direction="left-to-right" evidence="7">
        <dbReference type="Rhea" id="RHEA:25322"/>
    </physiologicalReaction>
</comment>
<organism evidence="9 10">
    <name type="scientific">Perkinsus olseni</name>
    <name type="common">Perkinsus atlanticus</name>
    <dbReference type="NCBI Taxonomy" id="32597"/>
    <lineage>
        <taxon>Eukaryota</taxon>
        <taxon>Sar</taxon>
        <taxon>Alveolata</taxon>
        <taxon>Perkinsozoa</taxon>
        <taxon>Perkinsea</taxon>
        <taxon>Perkinsida</taxon>
        <taxon>Perkinsidae</taxon>
        <taxon>Perkinsus</taxon>
    </lineage>
</organism>
<protein>
    <recommendedName>
        <fullName evidence="5">phosphoethanolamine N-methyltransferase</fullName>
        <ecNumber evidence="5">2.1.1.103</ecNumber>
    </recommendedName>
</protein>
<comment type="pathway">
    <text evidence="1">Phospholipid metabolism; phosphatidylcholine biosynthesis.</text>
</comment>
<comment type="pathway">
    <text evidence="2">Lipid metabolism.</text>
</comment>
<accession>A0A7J6NX24</accession>
<evidence type="ECO:0000256" key="7">
    <source>
        <dbReference type="ARBA" id="ARBA00047841"/>
    </source>
</evidence>
<gene>
    <name evidence="9" type="ORF">FOZ60_002842</name>
</gene>
<comment type="catalytic activity">
    <reaction evidence="6">
        <text>N,N-dimethylethanolamine phosphate + S-adenosyl-L-methionine = phosphocholine + S-adenosyl-L-homocysteine + H(+)</text>
        <dbReference type="Rhea" id="RHEA:25325"/>
        <dbReference type="ChEBI" id="CHEBI:15378"/>
        <dbReference type="ChEBI" id="CHEBI:57856"/>
        <dbReference type="ChEBI" id="CHEBI:58641"/>
        <dbReference type="ChEBI" id="CHEBI:59789"/>
        <dbReference type="ChEBI" id="CHEBI:295975"/>
        <dbReference type="EC" id="2.1.1.103"/>
    </reaction>
    <physiologicalReaction direction="left-to-right" evidence="6">
        <dbReference type="Rhea" id="RHEA:25326"/>
    </physiologicalReaction>
</comment>
<evidence type="ECO:0000313" key="10">
    <source>
        <dbReference type="Proteomes" id="UP000541610"/>
    </source>
</evidence>
<evidence type="ECO:0000256" key="2">
    <source>
        <dbReference type="ARBA" id="ARBA00005189"/>
    </source>
</evidence>
<dbReference type="SUPFAM" id="SSF53335">
    <property type="entry name" value="S-adenosyl-L-methionine-dependent methyltransferases"/>
    <property type="match status" value="1"/>
</dbReference>
<evidence type="ECO:0000256" key="6">
    <source>
        <dbReference type="ARBA" id="ARBA00047619"/>
    </source>
</evidence>
<dbReference type="AlphaFoldDB" id="A0A7J6NX24"/>
<dbReference type="Pfam" id="PF08241">
    <property type="entry name" value="Methyltransf_11"/>
    <property type="match status" value="1"/>
</dbReference>
<evidence type="ECO:0000256" key="1">
    <source>
        <dbReference type="ARBA" id="ARBA00004969"/>
    </source>
</evidence>
<sequence>MSPSLASSATAPLPSVMYSWRVKALRQWIDEFKAKSSGDGKLGVSDLESLGHLDQYHYRGLVACDEVISTLGLGPDVTVLDVGCGVGGPARYISYKSGCSVVGYDVQEGLIEVGRELTEAVGLASKVDLVCGDATKDMYASANKEKYDAAFSLLVILHIPNRLSVLKAMYEALKPGGSVLIEDMIHLTEEGPFTDREEELLREMVGAHSVSGVAKYRMELMEAGFVDIEFRDLTKVWGPWSQQRSQDYESSKERQISSVGVEHYNNRFKFYAAVAELFRGGRLGGASITMRKPTVMERRLVEGRAALTEEKMARVPMSIIEINGCTKSKVFPLADHDNWQFHFFAANEKSRIKSLSFRIWSAKSLPLRAWLWYVTDEGETKVLVDYQSKSLNALREAPDGQIKIELGSLGSLILRDDVDDSNGVGEFTLLHEGSEMLRMHFTTEGLHYPWEVPGQKDKVVHRPFLRGDLIMDNVHSPMHGYSKRYYGPYYGPVWGYRFIHTILKNETTGEPEKCPVDGGCNFRKQQIQLLEVPEYADRQSRVHPRRVHCPSAEGRLFFLRGSAE</sequence>
<dbReference type="InterPro" id="IPR013216">
    <property type="entry name" value="Methyltransf_11"/>
</dbReference>
<dbReference type="EC" id="2.1.1.103" evidence="5"/>
<evidence type="ECO:0000256" key="4">
    <source>
        <dbReference type="ARBA" id="ARBA00022679"/>
    </source>
</evidence>
<dbReference type="PANTHER" id="PTHR44307:SF2">
    <property type="entry name" value="PHOSPHOETHANOLAMINE METHYLTRANSFERASE ISOFORM X1"/>
    <property type="match status" value="1"/>
</dbReference>
<evidence type="ECO:0000256" key="5">
    <source>
        <dbReference type="ARBA" id="ARBA00035674"/>
    </source>
</evidence>
<dbReference type="GO" id="GO:0032259">
    <property type="term" value="P:methylation"/>
    <property type="evidence" value="ECO:0007669"/>
    <property type="project" value="UniProtKB-KW"/>
</dbReference>
<evidence type="ECO:0000256" key="3">
    <source>
        <dbReference type="ARBA" id="ARBA00022603"/>
    </source>
</evidence>